<sequence length="253" mass="28324">MILHRIATAARNQDWFTVFIETCIVVVGLLIGLQINNWNEARSDHAKADAFSERLLGDVMIARSQLSDFLERRERRLQSILKVEEMYFGDSGVMPLSATECEDSADSRIISIPPMRVPSLTEAFAGGLIELIDEPELVRALISVGQSEDRLRSAIEGMRAEAPRLDLEFPDAITRVRGTNPGQGGYRMGAECHFLDQPRDPHFLSRVAHATRINASYVHFLQGHLQRLEELEGVLTGRDAQAPFQEPEAFEAP</sequence>
<comment type="caution">
    <text evidence="2">The sequence shown here is derived from an EMBL/GenBank/DDBJ whole genome shotgun (WGS) entry which is preliminary data.</text>
</comment>
<reference evidence="2 3" key="1">
    <citation type="submission" date="2020-05" db="EMBL/GenBank/DDBJ databases">
        <title>Parvularcula mediterraneae sp. nov., isolated from polypropylene straw from shallow seawater of the seashore of Laganas in Zakynthos island, Greece.</title>
        <authorList>
            <person name="Szabo I."/>
            <person name="Al-Omari J."/>
            <person name="Rado J."/>
            <person name="Szerdahelyi G.S."/>
        </authorList>
    </citation>
    <scope>NUCLEOTIDE SEQUENCE [LARGE SCALE GENOMIC DNA]</scope>
    <source>
        <strain evidence="2 3">ZS-1/3</strain>
    </source>
</reference>
<keyword evidence="1" id="KW-0472">Membrane</keyword>
<evidence type="ECO:0000313" key="3">
    <source>
        <dbReference type="Proteomes" id="UP000536835"/>
    </source>
</evidence>
<protein>
    <submittedName>
        <fullName evidence="2">Uncharacterized protein</fullName>
    </submittedName>
</protein>
<evidence type="ECO:0000256" key="1">
    <source>
        <dbReference type="SAM" id="Phobius"/>
    </source>
</evidence>
<name>A0A7Y3W3Q5_9PROT</name>
<keyword evidence="1" id="KW-1133">Transmembrane helix</keyword>
<proteinExistence type="predicted"/>
<dbReference type="Proteomes" id="UP000536835">
    <property type="component" value="Unassembled WGS sequence"/>
</dbReference>
<keyword evidence="3" id="KW-1185">Reference proteome</keyword>
<keyword evidence="1" id="KW-0812">Transmembrane</keyword>
<accession>A0A7Y3W3Q5</accession>
<dbReference type="AlphaFoldDB" id="A0A7Y3W3Q5"/>
<feature type="transmembrane region" description="Helical" evidence="1">
    <location>
        <begin position="15"/>
        <end position="33"/>
    </location>
</feature>
<dbReference type="EMBL" id="JABFCX010000002">
    <property type="protein sequence ID" value="NNU14990.1"/>
    <property type="molecule type" value="Genomic_DNA"/>
</dbReference>
<organism evidence="2 3">
    <name type="scientific">Parvularcula mediterranea</name>
    <dbReference type="NCBI Taxonomy" id="2732508"/>
    <lineage>
        <taxon>Bacteria</taxon>
        <taxon>Pseudomonadati</taxon>
        <taxon>Pseudomonadota</taxon>
        <taxon>Alphaproteobacteria</taxon>
        <taxon>Parvularculales</taxon>
        <taxon>Parvularculaceae</taxon>
        <taxon>Parvularcula</taxon>
    </lineage>
</organism>
<evidence type="ECO:0000313" key="2">
    <source>
        <dbReference type="EMBL" id="NNU14990.1"/>
    </source>
</evidence>
<gene>
    <name evidence="2" type="ORF">HK107_01460</name>
</gene>